<organism evidence="1 2">
    <name type="scientific">Araneus ventricosus</name>
    <name type="common">Orbweaver spider</name>
    <name type="synonym">Epeira ventricosa</name>
    <dbReference type="NCBI Taxonomy" id="182803"/>
    <lineage>
        <taxon>Eukaryota</taxon>
        <taxon>Metazoa</taxon>
        <taxon>Ecdysozoa</taxon>
        <taxon>Arthropoda</taxon>
        <taxon>Chelicerata</taxon>
        <taxon>Arachnida</taxon>
        <taxon>Araneae</taxon>
        <taxon>Araneomorphae</taxon>
        <taxon>Entelegynae</taxon>
        <taxon>Araneoidea</taxon>
        <taxon>Araneidae</taxon>
        <taxon>Araneus</taxon>
    </lineage>
</organism>
<evidence type="ECO:0000313" key="2">
    <source>
        <dbReference type="Proteomes" id="UP000499080"/>
    </source>
</evidence>
<reference evidence="1 2" key="1">
    <citation type="journal article" date="2019" name="Sci. Rep.">
        <title>Orb-weaving spider Araneus ventricosus genome elucidates the spidroin gene catalogue.</title>
        <authorList>
            <person name="Kono N."/>
            <person name="Nakamura H."/>
            <person name="Ohtoshi R."/>
            <person name="Moran D.A.P."/>
            <person name="Shinohara A."/>
            <person name="Yoshida Y."/>
            <person name="Fujiwara M."/>
            <person name="Mori M."/>
            <person name="Tomita M."/>
            <person name="Arakawa K."/>
        </authorList>
    </citation>
    <scope>NUCLEOTIDE SEQUENCE [LARGE SCALE GENOMIC DNA]</scope>
</reference>
<dbReference type="AlphaFoldDB" id="A0A4Y2H2V9"/>
<accession>A0A4Y2H2V9</accession>
<gene>
    <name evidence="1" type="ORF">AVEN_174413_1</name>
</gene>
<comment type="caution">
    <text evidence="1">The sequence shown here is derived from an EMBL/GenBank/DDBJ whole genome shotgun (WGS) entry which is preliminary data.</text>
</comment>
<dbReference type="EMBL" id="BGPR01001681">
    <property type="protein sequence ID" value="GBM59431.1"/>
    <property type="molecule type" value="Genomic_DNA"/>
</dbReference>
<protein>
    <recommendedName>
        <fullName evidence="3">Apolipoprotein L3</fullName>
    </recommendedName>
</protein>
<keyword evidence="2" id="KW-1185">Reference proteome</keyword>
<name>A0A4Y2H2V9_ARAVE</name>
<evidence type="ECO:0000313" key="1">
    <source>
        <dbReference type="EMBL" id="GBM59431.1"/>
    </source>
</evidence>
<proteinExistence type="predicted"/>
<dbReference type="Proteomes" id="UP000499080">
    <property type="component" value="Unassembled WGS sequence"/>
</dbReference>
<sequence length="390" mass="42731">MPLYVTNICSSLRDMEADGENPIENLDDDPDQIRYRQGVQQIAELINNNALAHRERPDTMQWRLQRMKTVRTLNELRTKLDLVCVGANYVKGVGSGAQLSGAVASIIGAVMALGKSPSAATVMNVGSLINNSGAFVGGLSNIVESYASAEYLREVKAILDKDKELSQPLQEWLVFSRNLDANMNIIFGSDLNSAIRNNVLKVFSEFTMMYNSTRGFHATLEEMNKGQYAMHIGNDVKIDKLLKFSKELDVSPQLRDTIVKLNESFKLLQVAKDGVKVYKNLFGEGTSTAESLPTNRMPIISANGDRMNTIQEDGTVESASNNNAPFQAECPSVKAVSAFCAFQAIDIATSVVALISAAMVIRDGKSKFSDAIKQISDLLEAELRSMAELN</sequence>
<evidence type="ECO:0008006" key="3">
    <source>
        <dbReference type="Google" id="ProtNLM"/>
    </source>
</evidence>
<dbReference type="OrthoDB" id="6430157at2759"/>